<evidence type="ECO:0000256" key="1">
    <source>
        <dbReference type="SAM" id="Coils"/>
    </source>
</evidence>
<dbReference type="OrthoDB" id="1332755at2"/>
<keyword evidence="2" id="KW-1133">Transmembrane helix</keyword>
<name>A0A7L4ZPK8_9FLAO</name>
<dbReference type="EMBL" id="CP019288">
    <property type="protein sequence ID" value="QHI38451.1"/>
    <property type="molecule type" value="Genomic_DNA"/>
</dbReference>
<keyword evidence="2" id="KW-0472">Membrane</keyword>
<evidence type="ECO:0000313" key="3">
    <source>
        <dbReference type="EMBL" id="QHI38451.1"/>
    </source>
</evidence>
<feature type="transmembrane region" description="Helical" evidence="2">
    <location>
        <begin position="71"/>
        <end position="95"/>
    </location>
</feature>
<keyword evidence="2" id="KW-0812">Transmembrane</keyword>
<evidence type="ECO:0000313" key="4">
    <source>
        <dbReference type="Proteomes" id="UP000464657"/>
    </source>
</evidence>
<protein>
    <submittedName>
        <fullName evidence="3">Uncharacterized protein</fullName>
    </submittedName>
</protein>
<evidence type="ECO:0000256" key="2">
    <source>
        <dbReference type="SAM" id="Phobius"/>
    </source>
</evidence>
<accession>A0A7L4ZPK8</accession>
<feature type="transmembrane region" description="Helical" evidence="2">
    <location>
        <begin position="20"/>
        <end position="41"/>
    </location>
</feature>
<dbReference type="AlphaFoldDB" id="A0A7L4ZPK8"/>
<keyword evidence="1" id="KW-0175">Coiled coil</keyword>
<keyword evidence="4" id="KW-1185">Reference proteome</keyword>
<dbReference type="KEGG" id="kan:IMCC3317_38440"/>
<reference evidence="3 4" key="1">
    <citation type="journal article" date="2013" name="Int. J. Syst. Evol. Microbiol.">
        <title>Kordia antarctica sp. nov., isolated from Antarctic seawater.</title>
        <authorList>
            <person name="Baek K."/>
            <person name="Choi A."/>
            <person name="Kang I."/>
            <person name="Lee K."/>
            <person name="Cho J.C."/>
        </authorList>
    </citation>
    <scope>NUCLEOTIDE SEQUENCE [LARGE SCALE GENOMIC DNA]</scope>
    <source>
        <strain evidence="3 4">IMCC3317</strain>
    </source>
</reference>
<sequence length="320" mass="38098">MEVINSFFSNIKNKLTNPFFGTLTLILLFHHWELIYSIFIFDEDCNMDDKLLIIQNYLSANVTVKSFLLDVIYAVVIMFVGYLIIVFTRIMVIWIEHNVMPYFTGKIVSKNVVLKTINEEVVKERDENFIKYEEQRDKVREYSKLIDEQQDQIKEKDENISNLNEKIIKKDNQFSEKIDIHQLDLKKLKEDHLLEVDKVKNNLIVDYDLQIQGLENIKNEYENIFLTVETRQFYSDSKEKIPPVISNAVNILIDDNLFTTFIQFVELSKRVKLEKLSASYNKEMLEKFYELGLFYKNILDIDLELTVLGNIIYEYRNIFM</sequence>
<dbReference type="RefSeq" id="WP_160131000.1">
    <property type="nucleotide sequence ID" value="NZ_CP019288.1"/>
</dbReference>
<proteinExistence type="predicted"/>
<organism evidence="3 4">
    <name type="scientific">Kordia antarctica</name>
    <dbReference type="NCBI Taxonomy" id="1218801"/>
    <lineage>
        <taxon>Bacteria</taxon>
        <taxon>Pseudomonadati</taxon>
        <taxon>Bacteroidota</taxon>
        <taxon>Flavobacteriia</taxon>
        <taxon>Flavobacteriales</taxon>
        <taxon>Flavobacteriaceae</taxon>
        <taxon>Kordia</taxon>
    </lineage>
</organism>
<feature type="coiled-coil region" evidence="1">
    <location>
        <begin position="132"/>
        <end position="173"/>
    </location>
</feature>
<gene>
    <name evidence="3" type="ORF">IMCC3317_38440</name>
</gene>
<dbReference type="Proteomes" id="UP000464657">
    <property type="component" value="Chromosome"/>
</dbReference>